<protein>
    <recommendedName>
        <fullName evidence="13">Fibulin-2</fullName>
    </recommendedName>
</protein>
<dbReference type="InterPro" id="IPR000152">
    <property type="entry name" value="EGF-type_Asp/Asn_hydroxyl_site"/>
</dbReference>
<evidence type="ECO:0000256" key="5">
    <source>
        <dbReference type="ARBA" id="ARBA00022536"/>
    </source>
</evidence>
<dbReference type="SMART" id="SM00104">
    <property type="entry name" value="ANATO"/>
    <property type="match status" value="2"/>
</dbReference>
<dbReference type="PROSITE" id="PS01186">
    <property type="entry name" value="EGF_2"/>
    <property type="match status" value="3"/>
</dbReference>
<feature type="domain" description="EGF-like" evidence="17">
    <location>
        <begin position="1205"/>
        <end position="1246"/>
    </location>
</feature>
<dbReference type="Pfam" id="PF22914">
    <property type="entry name" value="Fibulin_C"/>
    <property type="match status" value="1"/>
</dbReference>
<dbReference type="GO" id="GO:0005576">
    <property type="term" value="C:extracellular region"/>
    <property type="evidence" value="ECO:0007669"/>
    <property type="project" value="InterPro"/>
</dbReference>
<evidence type="ECO:0000256" key="9">
    <source>
        <dbReference type="ARBA" id="ARBA00023157"/>
    </source>
</evidence>
<feature type="region of interest" description="Disordered" evidence="15">
    <location>
        <begin position="430"/>
        <end position="596"/>
    </location>
</feature>
<evidence type="ECO:0000256" key="6">
    <source>
        <dbReference type="ARBA" id="ARBA00022729"/>
    </source>
</evidence>
<dbReference type="Pfam" id="PF12662">
    <property type="entry name" value="cEGF"/>
    <property type="match status" value="2"/>
</dbReference>
<dbReference type="Pfam" id="PF01821">
    <property type="entry name" value="ANATO"/>
    <property type="match status" value="2"/>
</dbReference>
<dbReference type="InterPro" id="IPR009030">
    <property type="entry name" value="Growth_fac_rcpt_cys_sf"/>
</dbReference>
<feature type="domain" description="EGF-like" evidence="17">
    <location>
        <begin position="861"/>
        <end position="902"/>
    </location>
</feature>
<feature type="compositionally biased region" description="Basic and acidic residues" evidence="15">
    <location>
        <begin position="454"/>
        <end position="472"/>
    </location>
</feature>
<dbReference type="GO" id="GO:0005509">
    <property type="term" value="F:calcium ion binding"/>
    <property type="evidence" value="ECO:0007669"/>
    <property type="project" value="InterPro"/>
</dbReference>
<feature type="domain" description="Anaphylatoxin-like" evidence="16">
    <location>
        <begin position="778"/>
        <end position="810"/>
    </location>
</feature>
<evidence type="ECO:0000256" key="14">
    <source>
        <dbReference type="PROSITE-ProRule" id="PRU00076"/>
    </source>
</evidence>
<dbReference type="SUPFAM" id="SSF57196">
    <property type="entry name" value="EGF/Laminin"/>
    <property type="match status" value="1"/>
</dbReference>
<feature type="compositionally biased region" description="Basic and acidic residues" evidence="15">
    <location>
        <begin position="54"/>
        <end position="71"/>
    </location>
</feature>
<dbReference type="Gene3D" id="2.10.25.10">
    <property type="entry name" value="Laminin"/>
    <property type="match status" value="11"/>
</dbReference>
<dbReference type="InterPro" id="IPR000742">
    <property type="entry name" value="EGF"/>
</dbReference>
<dbReference type="InterPro" id="IPR055088">
    <property type="entry name" value="Fibulin_C"/>
</dbReference>
<dbReference type="CDD" id="cd00017">
    <property type="entry name" value="ANATO"/>
    <property type="match status" value="1"/>
</dbReference>
<sequence length="1550" mass="165133">MLEAGGAGAGSTPQALQLVQGPASQRSVPWASPMRRSIDDRCSPGCSPLQHVPPSRDDPAPLARPRRDLPRHGTLILSPGVDPRLTLLQPPRLSTGWGGPLRVTVDSGPLRVTVDSGPLRVTVDSGPLRVTVDSCRQGVSVAEGAGLTSRDRVCCWLEAAPGWLRTMALLLEPPGAWLALALALALGSGARVAAQPQDCTGVECPPLENCIEEALAPGACCATCVQQGCACEGYQYYDCLQGGFTRGRVPAGQSYFVDFGSTECSCPPGGGKISCQFMLCPELPPNCIEAVVVADSCPQCGQVGCVHTGRKYPAGHTVHLPPCQACHCPDAGGELICYQLPGCGEDPGAEPAATAESFSDPEEGDSERHYEDPYSYDQEVAEAEAAAALAGEPQAGAGGPAALGGGGHPPSAIQATPWLAALPRPTAAAALGPPAPVQAKARSVAEDSQEEGIVESKEAAATEQTVADHRGLDPLPTAGLVGPGLPVQEEGEEAREGPEENLIPDAQATPSGTRQEGAGPSVLPSQTVPSLPPGPAEPSAHTSLTTSPPEASQAPPTQEVPKHLPVQHRFQPEEDTDPNSVHSVPRGDPEGVPETPCARRALGRIEGRALAPRPGSCPRALAPVPGTCAVSGPELRLLGLQLLRTHSGSEIAASLVSTKDLIETCCAAGQQWAIDNDECLEIPESGTEGDVCRTAQKHCCVSYLKEKSCVAGVMGAKEGEACGAEDNDTCGVSLYKARHLQRLGWAPGPGGAGSPQDSCCLWQGGGSSSARKHQCCDCCGLGLRVRAEGQSCESNPNLGYPCNHVMLSCCEDEDPLIVPEVRQAPEPKAMPQRVSEADPVNREALSLSTETELPNSLPGDDQDECLLLPGELCQHLCINTVGSYRCACFPGFSLQGDGRTCRQDGNPAPPKAAEESARRPESSQVVPNSIPLPLPQPNTCKENGPCKQVCSIIGDTAMCSCFPGYAIMADGVSCEDRDECLLGTHDCSRRQFCVNTLGSFYCVNHTVLCAEGFILNMHRKCVDINECVTALHTCSRGEHCENTIGSFRCFKALTCEPGYSLKEGECTDVDECALGVHNCQAGFECQNTKGSFYCQARQRCMAGFLQDPEGNCVDINECTSLTDPCRPGFSCVNTVGSYTCQRNPLLCARGYHANQDGDKCVDVNECETGVHQCGEDQVCHNLPGSYRCDCKLGFQRDAFGRGCIDVNECWATPGRLCQHTCENTRGSYRCSCASGFLLAADGKHCEDVNECETQRCSQECANIYGSYQCYCRQGYQLAEDGHTCTDIDECAQGASILCTFRCLNTPGSYQCVCPEQGYTMTANGRSCKDLDECALGTHNCSEAETCHNIQGSFRCLRFDCPPNYTRVSETPLAGGGRARCLAESRGLADEDWAGLRLWARACCVPVLVPDSLEGWAPQSWRSRPLTSPCPRRKCERTACHDFMECQSSPARITYYQLNFQTGLLVPAQIFRISPVPVFAGDTISLTITKGNEEGFFGTRPLNAYTGVVHLQRAVRQPRDFALDVEMKLWRQGSVTTFLAKMHIFFTAYAL</sequence>
<keyword evidence="7" id="KW-0677">Repeat</keyword>
<dbReference type="EMBL" id="JAGFMF010011663">
    <property type="protein sequence ID" value="KAG8516916.1"/>
    <property type="molecule type" value="Genomic_DNA"/>
</dbReference>
<dbReference type="SMART" id="SM00179">
    <property type="entry name" value="EGF_CA"/>
    <property type="match status" value="10"/>
</dbReference>
<evidence type="ECO:0000256" key="3">
    <source>
        <dbReference type="ARBA" id="ARBA00022525"/>
    </source>
</evidence>
<accession>A0A8J6ACK8</accession>
<evidence type="ECO:0000256" key="10">
    <source>
        <dbReference type="ARBA" id="ARBA00023180"/>
    </source>
</evidence>
<feature type="compositionally biased region" description="Polar residues" evidence="15">
    <location>
        <begin position="540"/>
        <end position="556"/>
    </location>
</feature>
<dbReference type="FunFam" id="2.10.25.10:FF:000108">
    <property type="entry name" value="Fibulin-1"/>
    <property type="match status" value="2"/>
</dbReference>
<evidence type="ECO:0000256" key="4">
    <source>
        <dbReference type="ARBA" id="ARBA00022530"/>
    </source>
</evidence>
<dbReference type="FunFam" id="2.10.25.10:FF:000010">
    <property type="entry name" value="Pro-epidermal growth factor"/>
    <property type="match status" value="2"/>
</dbReference>
<comment type="subunit">
    <text evidence="12">Homotrimer; disulfide-linked. Interacts with LAMA2. Interacts with FBN1 (via N-terminal domain). Forms a ternary complex with ELN and FBN1.</text>
</comment>
<keyword evidence="8" id="KW-0106">Calcium</keyword>
<dbReference type="InterPro" id="IPR050751">
    <property type="entry name" value="ECM_structural_protein"/>
</dbReference>
<dbReference type="Pfam" id="PF07645">
    <property type="entry name" value="EGF_CA"/>
    <property type="match status" value="6"/>
</dbReference>
<evidence type="ECO:0000256" key="8">
    <source>
        <dbReference type="ARBA" id="ARBA00022837"/>
    </source>
</evidence>
<dbReference type="PROSITE" id="PS01187">
    <property type="entry name" value="EGF_CA"/>
    <property type="match status" value="3"/>
</dbReference>
<dbReference type="PANTHER" id="PTHR24034:SF158">
    <property type="entry name" value="FIBULIN 2"/>
    <property type="match status" value="1"/>
</dbReference>
<comment type="similarity">
    <text evidence="2">Belongs to the fibulin family.</text>
</comment>
<feature type="region of interest" description="Disordered" evidence="15">
    <location>
        <begin position="899"/>
        <end position="930"/>
    </location>
</feature>
<comment type="subcellular location">
    <subcellularLocation>
        <location evidence="1">Secreted</location>
        <location evidence="1">Extracellular space</location>
        <location evidence="1">Extracellular matrix</location>
    </subcellularLocation>
</comment>
<reference evidence="18" key="1">
    <citation type="journal article" date="2021" name="Evol. Appl.">
        <title>The genome of the Pyrenean desman and the effects of bottlenecks and inbreeding on the genomic landscape of an endangered species.</title>
        <authorList>
            <person name="Escoda L."/>
            <person name="Castresana J."/>
        </authorList>
    </citation>
    <scope>NUCLEOTIDE SEQUENCE</scope>
    <source>
        <strain evidence="18">IBE-C5619</strain>
    </source>
</reference>
<feature type="compositionally biased region" description="Basic and acidic residues" evidence="15">
    <location>
        <begin position="912"/>
        <end position="921"/>
    </location>
</feature>
<feature type="domain" description="Anaphylatoxin-like" evidence="16">
    <location>
        <begin position="665"/>
        <end position="700"/>
    </location>
</feature>
<dbReference type="FunFam" id="2.10.25.10:FF:000324">
    <property type="entry name" value="Fibulin 2"/>
    <property type="match status" value="1"/>
</dbReference>
<dbReference type="SMART" id="SM00181">
    <property type="entry name" value="EGF"/>
    <property type="match status" value="11"/>
</dbReference>
<evidence type="ECO:0000256" key="11">
    <source>
        <dbReference type="ARBA" id="ARBA00053524"/>
    </source>
</evidence>
<evidence type="ECO:0000256" key="15">
    <source>
        <dbReference type="SAM" id="MobiDB-lite"/>
    </source>
</evidence>
<evidence type="ECO:0000313" key="18">
    <source>
        <dbReference type="EMBL" id="KAG8516916.1"/>
    </source>
</evidence>
<dbReference type="PROSITE" id="PS50026">
    <property type="entry name" value="EGF_3"/>
    <property type="match status" value="3"/>
</dbReference>
<dbReference type="InterPro" id="IPR018097">
    <property type="entry name" value="EGF_Ca-bd_CS"/>
</dbReference>
<feature type="region of interest" description="Disordered" evidence="15">
    <location>
        <begin position="348"/>
        <end position="370"/>
    </location>
</feature>
<feature type="compositionally biased region" description="Polar residues" evidence="15">
    <location>
        <begin position="11"/>
        <end position="27"/>
    </location>
</feature>
<keyword evidence="5 14" id="KW-0245">EGF-like domain</keyword>
<evidence type="ECO:0000259" key="16">
    <source>
        <dbReference type="PROSITE" id="PS01178"/>
    </source>
</evidence>
<dbReference type="FunFam" id="2.10.25.10:FF:000341">
    <property type="entry name" value="Fibulin 2"/>
    <property type="match status" value="1"/>
</dbReference>
<keyword evidence="19" id="KW-1185">Reference proteome</keyword>
<dbReference type="SUPFAM" id="SSF57184">
    <property type="entry name" value="Growth factor receptor domain"/>
    <property type="match status" value="4"/>
</dbReference>
<dbReference type="OrthoDB" id="4062651at2759"/>
<dbReference type="InterPro" id="IPR000020">
    <property type="entry name" value="Anaphylatoxin/fibulin"/>
</dbReference>
<comment type="function">
    <text evidence="11">Its binding to fibronectin and some other ligands is calcium dependent. May act as an adapter that mediates the interaction between FBN1 and ELN.</text>
</comment>
<evidence type="ECO:0000256" key="1">
    <source>
        <dbReference type="ARBA" id="ARBA00004498"/>
    </source>
</evidence>
<proteinExistence type="inferred from homology"/>
<keyword evidence="10" id="KW-0325">Glycoprotein</keyword>
<evidence type="ECO:0000259" key="17">
    <source>
        <dbReference type="PROSITE" id="PS50026"/>
    </source>
</evidence>
<dbReference type="FunFam" id="2.10.25.10:FF:000139">
    <property type="entry name" value="Fibulin-1"/>
    <property type="match status" value="1"/>
</dbReference>
<keyword evidence="9" id="KW-1015">Disulfide bond</keyword>
<evidence type="ECO:0000256" key="7">
    <source>
        <dbReference type="ARBA" id="ARBA00022737"/>
    </source>
</evidence>
<dbReference type="FunFam" id="2.10.25.10:FF:000078">
    <property type="entry name" value="Fibulin-1"/>
    <property type="match status" value="2"/>
</dbReference>
<dbReference type="InterPro" id="IPR049883">
    <property type="entry name" value="NOTCH1_EGF-like"/>
</dbReference>
<comment type="caution">
    <text evidence="14">Lacks conserved residue(s) required for the propagation of feature annotation.</text>
</comment>
<dbReference type="InterPro" id="IPR026823">
    <property type="entry name" value="cEGF"/>
</dbReference>
<dbReference type="GO" id="GO:0071944">
    <property type="term" value="C:cell periphery"/>
    <property type="evidence" value="ECO:0007669"/>
    <property type="project" value="UniProtKB-ARBA"/>
</dbReference>
<dbReference type="CDD" id="cd00054">
    <property type="entry name" value="EGF_CA"/>
    <property type="match status" value="8"/>
</dbReference>
<dbReference type="Pfam" id="PF24532">
    <property type="entry name" value="FIBL-2"/>
    <property type="match status" value="1"/>
</dbReference>
<evidence type="ECO:0000256" key="12">
    <source>
        <dbReference type="ARBA" id="ARBA00063457"/>
    </source>
</evidence>
<evidence type="ECO:0000313" key="19">
    <source>
        <dbReference type="Proteomes" id="UP000700334"/>
    </source>
</evidence>
<dbReference type="InterPro" id="IPR056612">
    <property type="entry name" value="FIBL-2_dom"/>
</dbReference>
<dbReference type="FunFam" id="2.10.25.10:FF:000038">
    <property type="entry name" value="Fibrillin 2"/>
    <property type="match status" value="1"/>
</dbReference>
<dbReference type="PROSITE" id="PS00010">
    <property type="entry name" value="ASX_HYDROXYL"/>
    <property type="match status" value="4"/>
</dbReference>
<dbReference type="Pfam" id="PF14670">
    <property type="entry name" value="FXa_inhibition"/>
    <property type="match status" value="1"/>
</dbReference>
<organism evidence="18 19">
    <name type="scientific">Galemys pyrenaicus</name>
    <name type="common">Iberian desman</name>
    <name type="synonym">Pyrenean desman</name>
    <dbReference type="NCBI Taxonomy" id="202257"/>
    <lineage>
        <taxon>Eukaryota</taxon>
        <taxon>Metazoa</taxon>
        <taxon>Chordata</taxon>
        <taxon>Craniata</taxon>
        <taxon>Vertebrata</taxon>
        <taxon>Euteleostomi</taxon>
        <taxon>Mammalia</taxon>
        <taxon>Eutheria</taxon>
        <taxon>Laurasiatheria</taxon>
        <taxon>Eulipotyphla</taxon>
        <taxon>Talpidae</taxon>
        <taxon>Galemys</taxon>
    </lineage>
</organism>
<dbReference type="PANTHER" id="PTHR24034">
    <property type="entry name" value="EGF-LIKE DOMAIN-CONTAINING PROTEIN"/>
    <property type="match status" value="1"/>
</dbReference>
<keyword evidence="4" id="KW-0272">Extracellular matrix</keyword>
<evidence type="ECO:0000256" key="2">
    <source>
        <dbReference type="ARBA" id="ARBA00006127"/>
    </source>
</evidence>
<dbReference type="Proteomes" id="UP000700334">
    <property type="component" value="Unassembled WGS sequence"/>
</dbReference>
<evidence type="ECO:0000256" key="13">
    <source>
        <dbReference type="ARBA" id="ARBA00074615"/>
    </source>
</evidence>
<feature type="domain" description="EGF-like" evidence="17">
    <location>
        <begin position="1162"/>
        <end position="1200"/>
    </location>
</feature>
<name>A0A8J6ACK8_GALPY</name>
<keyword evidence="6" id="KW-0732">Signal</keyword>
<dbReference type="PROSITE" id="PS01177">
    <property type="entry name" value="ANAPHYLATOXIN_1"/>
    <property type="match status" value="2"/>
</dbReference>
<gene>
    <name evidence="18" type="ORF">J0S82_013471</name>
</gene>
<feature type="region of interest" description="Disordered" evidence="15">
    <location>
        <begin position="1"/>
        <end position="75"/>
    </location>
</feature>
<keyword evidence="3" id="KW-0964">Secreted</keyword>
<dbReference type="PROSITE" id="PS01178">
    <property type="entry name" value="ANAPHYLATOXIN_2"/>
    <property type="match status" value="2"/>
</dbReference>
<comment type="caution">
    <text evidence="18">The sequence shown here is derived from an EMBL/GenBank/DDBJ whole genome shotgun (WGS) entry which is preliminary data.</text>
</comment>
<dbReference type="InterPro" id="IPR001881">
    <property type="entry name" value="EGF-like_Ca-bd_dom"/>
</dbReference>